<feature type="transmembrane region" description="Helical" evidence="1">
    <location>
        <begin position="7"/>
        <end position="26"/>
    </location>
</feature>
<keyword evidence="3" id="KW-1185">Reference proteome</keyword>
<keyword evidence="1" id="KW-1133">Transmembrane helix</keyword>
<evidence type="ECO:0000313" key="2">
    <source>
        <dbReference type="EMBL" id="NUU60560.1"/>
    </source>
</evidence>
<dbReference type="Proteomes" id="UP000564806">
    <property type="component" value="Unassembled WGS sequence"/>
</dbReference>
<keyword evidence="1" id="KW-0472">Membrane</keyword>
<organism evidence="2 3">
    <name type="scientific">Paenibacillus agri</name>
    <dbReference type="NCBI Taxonomy" id="2744309"/>
    <lineage>
        <taxon>Bacteria</taxon>
        <taxon>Bacillati</taxon>
        <taxon>Bacillota</taxon>
        <taxon>Bacilli</taxon>
        <taxon>Bacillales</taxon>
        <taxon>Paenibacillaceae</taxon>
        <taxon>Paenibacillus</taxon>
    </lineage>
</organism>
<reference evidence="2" key="1">
    <citation type="submission" date="2020-06" db="EMBL/GenBank/DDBJ databases">
        <title>Paenibacillus sp. nov., isolated from soil.</title>
        <authorList>
            <person name="Seo Y.L."/>
        </authorList>
    </citation>
    <scope>NUCLEOTIDE SEQUENCE [LARGE SCALE GENOMIC DNA]</scope>
    <source>
        <strain evidence="2">JW14</strain>
    </source>
</reference>
<dbReference type="RefSeq" id="WP_175371143.1">
    <property type="nucleotide sequence ID" value="NZ_JABWCS010000202.1"/>
</dbReference>
<sequence length="153" mass="17676">MKKRNKYILLGIVILIIVGLGIFYMYPSNTTFKKAVLDRLDVADVSSIKIIKSGDSVDENEVNVTDPSEIEKILGTFVHINLSKSKLSNIKYNDSYWMTIETKSENLKYGITLFDKVYLKTFEYNAKIPKNQLQSYKITNDFDLTVIRDLFEK</sequence>
<protein>
    <submittedName>
        <fullName evidence="2">Uncharacterized protein</fullName>
    </submittedName>
</protein>
<dbReference type="AlphaFoldDB" id="A0A850EL97"/>
<evidence type="ECO:0000313" key="3">
    <source>
        <dbReference type="Proteomes" id="UP000564806"/>
    </source>
</evidence>
<gene>
    <name evidence="2" type="ORF">HPT30_09415</name>
</gene>
<evidence type="ECO:0000256" key="1">
    <source>
        <dbReference type="SAM" id="Phobius"/>
    </source>
</evidence>
<comment type="caution">
    <text evidence="2">The sequence shown here is derived from an EMBL/GenBank/DDBJ whole genome shotgun (WGS) entry which is preliminary data.</text>
</comment>
<name>A0A850EL97_9BACL</name>
<proteinExistence type="predicted"/>
<dbReference type="EMBL" id="JABWCS010000202">
    <property type="protein sequence ID" value="NUU60560.1"/>
    <property type="molecule type" value="Genomic_DNA"/>
</dbReference>
<keyword evidence="1" id="KW-0812">Transmembrane</keyword>
<accession>A0A850EL97</accession>